<comment type="caution">
    <text evidence="1">The sequence shown here is derived from an EMBL/GenBank/DDBJ whole genome shotgun (WGS) entry which is preliminary data.</text>
</comment>
<organism evidence="1 2">
    <name type="scientific">Candidatus Nomurabacteria bacterium RIFCSPHIGHO2_01_FULL_39_10</name>
    <dbReference type="NCBI Taxonomy" id="1801733"/>
    <lineage>
        <taxon>Bacteria</taxon>
        <taxon>Candidatus Nomuraibacteriota</taxon>
    </lineage>
</organism>
<sequence length="126" mass="15218">MEEKLKQYQDIKIKLSPEELLAKKKEYLEFIRGLRFDYIEEFPLERLLPGMPNYHKYKCRTNFFNGVFTTIEYLKRIKLINSSETKEECEEFLKFCDTIRGTKRFYTQVDIDKANKVLDVLIKELS</sequence>
<name>A0A1F6V8X7_9BACT</name>
<dbReference type="Proteomes" id="UP000178700">
    <property type="component" value="Unassembled WGS sequence"/>
</dbReference>
<gene>
    <name evidence="1" type="ORF">A2642_03345</name>
</gene>
<dbReference type="AlphaFoldDB" id="A0A1F6V8X7"/>
<accession>A0A1F6V8X7</accession>
<evidence type="ECO:0000313" key="1">
    <source>
        <dbReference type="EMBL" id="OGI65989.1"/>
    </source>
</evidence>
<protein>
    <submittedName>
        <fullName evidence="1">Uncharacterized protein</fullName>
    </submittedName>
</protein>
<proteinExistence type="predicted"/>
<reference evidence="1 2" key="1">
    <citation type="journal article" date="2016" name="Nat. Commun.">
        <title>Thousands of microbial genomes shed light on interconnected biogeochemical processes in an aquifer system.</title>
        <authorList>
            <person name="Anantharaman K."/>
            <person name="Brown C.T."/>
            <person name="Hug L.A."/>
            <person name="Sharon I."/>
            <person name="Castelle C.J."/>
            <person name="Probst A.J."/>
            <person name="Thomas B.C."/>
            <person name="Singh A."/>
            <person name="Wilkins M.J."/>
            <person name="Karaoz U."/>
            <person name="Brodie E.L."/>
            <person name="Williams K.H."/>
            <person name="Hubbard S.S."/>
            <person name="Banfield J.F."/>
        </authorList>
    </citation>
    <scope>NUCLEOTIDE SEQUENCE [LARGE SCALE GENOMIC DNA]</scope>
</reference>
<dbReference type="EMBL" id="MFTJ01000017">
    <property type="protein sequence ID" value="OGI65989.1"/>
    <property type="molecule type" value="Genomic_DNA"/>
</dbReference>
<evidence type="ECO:0000313" key="2">
    <source>
        <dbReference type="Proteomes" id="UP000178700"/>
    </source>
</evidence>